<protein>
    <submittedName>
        <fullName evidence="7">M20 family metallo-hydrolase</fullName>
    </submittedName>
</protein>
<dbReference type="Proteomes" id="UP001595989">
    <property type="component" value="Unassembled WGS sequence"/>
</dbReference>
<evidence type="ECO:0000313" key="8">
    <source>
        <dbReference type="Proteomes" id="UP001595989"/>
    </source>
</evidence>
<evidence type="ECO:0000256" key="3">
    <source>
        <dbReference type="ARBA" id="ARBA00011738"/>
    </source>
</evidence>
<dbReference type="PIRSF" id="PIRSF001235">
    <property type="entry name" value="Amidase_carbamoylase"/>
    <property type="match status" value="1"/>
</dbReference>
<evidence type="ECO:0000256" key="6">
    <source>
        <dbReference type="ARBA" id="ARBA00023211"/>
    </source>
</evidence>
<sequence>MSEMFDWLEEKLKALNLTDTMDRPEGFTRLSFSPEEKASHAQFRKIAEELGLAVSEDEAGNQWAVWEVDKEAPTIALGSHVDTVVNGGGYDGVAGVLSALAAVKALKDKGYQPAKNIAIICFISEESARFGVSTIGSKALTGQLEKDEIGEVTDSDGITVREAVSEYGLNWSKIEEAELSAEKLESFMELHIEQGTQIVENRAEIGIVNGVACPVRLKVRAKGMANHTGSTPMHNRKDAFVAIAPLVNFVSDEAARLNRIHKSPLVATVSTIELKPNVMNVIPGEIELGIDIRSVDDQLKRDFASKIKVYCDRIEQEIQVMIDITTLVDNDSVLLDSVIQQKLSSVCDELGYDTFHMDSGAGHDVMNMAARWPSGLLFIPCKEGISHHPKEFASMRDISKGIQVIQRFFEIETEL</sequence>
<evidence type="ECO:0000313" key="7">
    <source>
        <dbReference type="EMBL" id="MFC4557743.1"/>
    </source>
</evidence>
<gene>
    <name evidence="7" type="ORF">ACFO3D_05915</name>
</gene>
<evidence type="ECO:0000256" key="2">
    <source>
        <dbReference type="ARBA" id="ARBA00006153"/>
    </source>
</evidence>
<organism evidence="7 8">
    <name type="scientific">Virgibacillus kekensis</name>
    <dbReference type="NCBI Taxonomy" id="202261"/>
    <lineage>
        <taxon>Bacteria</taxon>
        <taxon>Bacillati</taxon>
        <taxon>Bacillota</taxon>
        <taxon>Bacilli</taxon>
        <taxon>Bacillales</taxon>
        <taxon>Bacillaceae</taxon>
        <taxon>Virgibacillus</taxon>
    </lineage>
</organism>
<proteinExistence type="inferred from homology"/>
<keyword evidence="6" id="KW-0464">Manganese</keyword>
<dbReference type="EMBL" id="JBHSFU010000004">
    <property type="protein sequence ID" value="MFC4557743.1"/>
    <property type="molecule type" value="Genomic_DNA"/>
</dbReference>
<dbReference type="InterPro" id="IPR036264">
    <property type="entry name" value="Bact_exopeptidase_dim_dom"/>
</dbReference>
<reference evidence="8" key="1">
    <citation type="journal article" date="2019" name="Int. J. Syst. Evol. Microbiol.">
        <title>The Global Catalogue of Microorganisms (GCM) 10K type strain sequencing project: providing services to taxonomists for standard genome sequencing and annotation.</title>
        <authorList>
            <consortium name="The Broad Institute Genomics Platform"/>
            <consortium name="The Broad Institute Genome Sequencing Center for Infectious Disease"/>
            <person name="Wu L."/>
            <person name="Ma J."/>
        </authorList>
    </citation>
    <scope>NUCLEOTIDE SEQUENCE [LARGE SCALE GENOMIC DNA]</scope>
    <source>
        <strain evidence="8">CGMCC 4.7426</strain>
    </source>
</reference>
<evidence type="ECO:0000256" key="4">
    <source>
        <dbReference type="ARBA" id="ARBA00022723"/>
    </source>
</evidence>
<dbReference type="PROSITE" id="PS00758">
    <property type="entry name" value="ARGE_DAPE_CPG2_1"/>
    <property type="match status" value="1"/>
</dbReference>
<comment type="subunit">
    <text evidence="3">Homodimer.</text>
</comment>
<dbReference type="NCBIfam" id="NF006771">
    <property type="entry name" value="PRK09290.1-5"/>
    <property type="match status" value="1"/>
</dbReference>
<dbReference type="RefSeq" id="WP_390293761.1">
    <property type="nucleotide sequence ID" value="NZ_JBHSFU010000004.1"/>
</dbReference>
<name>A0ABV9DIT8_9BACI</name>
<dbReference type="Gene3D" id="3.40.630.10">
    <property type="entry name" value="Zn peptidases"/>
    <property type="match status" value="1"/>
</dbReference>
<dbReference type="Gene3D" id="3.30.70.360">
    <property type="match status" value="1"/>
</dbReference>
<evidence type="ECO:0000256" key="1">
    <source>
        <dbReference type="ARBA" id="ARBA00001936"/>
    </source>
</evidence>
<comment type="caution">
    <text evidence="7">The sequence shown here is derived from an EMBL/GenBank/DDBJ whole genome shotgun (WGS) entry which is preliminary data.</text>
</comment>
<accession>A0ABV9DIT8</accession>
<comment type="cofactor">
    <cofactor evidence="1">
        <name>Mn(2+)</name>
        <dbReference type="ChEBI" id="CHEBI:29035"/>
    </cofactor>
</comment>
<keyword evidence="5" id="KW-0378">Hydrolase</keyword>
<keyword evidence="8" id="KW-1185">Reference proteome</keyword>
<dbReference type="PANTHER" id="PTHR32494">
    <property type="entry name" value="ALLANTOATE DEIMINASE-RELATED"/>
    <property type="match status" value="1"/>
</dbReference>
<dbReference type="CDD" id="cd03884">
    <property type="entry name" value="M20_bAS"/>
    <property type="match status" value="1"/>
</dbReference>
<dbReference type="Pfam" id="PF01546">
    <property type="entry name" value="Peptidase_M20"/>
    <property type="match status" value="1"/>
</dbReference>
<evidence type="ECO:0000256" key="5">
    <source>
        <dbReference type="ARBA" id="ARBA00022801"/>
    </source>
</evidence>
<dbReference type="InterPro" id="IPR001261">
    <property type="entry name" value="ArgE/DapE_CS"/>
</dbReference>
<keyword evidence="4" id="KW-0479">Metal-binding</keyword>
<dbReference type="SUPFAM" id="SSF55031">
    <property type="entry name" value="Bacterial exopeptidase dimerisation domain"/>
    <property type="match status" value="1"/>
</dbReference>
<dbReference type="PANTHER" id="PTHR32494:SF19">
    <property type="entry name" value="ALLANTOATE DEIMINASE-RELATED"/>
    <property type="match status" value="1"/>
</dbReference>
<dbReference type="InterPro" id="IPR002933">
    <property type="entry name" value="Peptidase_M20"/>
</dbReference>
<dbReference type="NCBIfam" id="TIGR01879">
    <property type="entry name" value="hydantase"/>
    <property type="match status" value="1"/>
</dbReference>
<dbReference type="InterPro" id="IPR010158">
    <property type="entry name" value="Amidase_Cbmase"/>
</dbReference>
<dbReference type="SUPFAM" id="SSF53187">
    <property type="entry name" value="Zn-dependent exopeptidases"/>
    <property type="match status" value="1"/>
</dbReference>
<comment type="similarity">
    <text evidence="2">Belongs to the peptidase M20 family.</text>
</comment>